<evidence type="ECO:0000313" key="1">
    <source>
        <dbReference type="EMBL" id="VAX06316.1"/>
    </source>
</evidence>
<dbReference type="Gene3D" id="2.40.160.10">
    <property type="entry name" value="Porin"/>
    <property type="match status" value="1"/>
</dbReference>
<dbReference type="SUPFAM" id="SSF56935">
    <property type="entry name" value="Porins"/>
    <property type="match status" value="1"/>
</dbReference>
<organism evidence="1">
    <name type="scientific">hydrothermal vent metagenome</name>
    <dbReference type="NCBI Taxonomy" id="652676"/>
    <lineage>
        <taxon>unclassified sequences</taxon>
        <taxon>metagenomes</taxon>
        <taxon>ecological metagenomes</taxon>
    </lineage>
</organism>
<proteinExistence type="predicted"/>
<dbReference type="InterPro" id="IPR023614">
    <property type="entry name" value="Porin_dom_sf"/>
</dbReference>
<protein>
    <recommendedName>
        <fullName evidence="2">Porin domain-containing protein</fullName>
    </recommendedName>
</protein>
<dbReference type="EMBL" id="UOFY01000008">
    <property type="protein sequence ID" value="VAX06316.1"/>
    <property type="molecule type" value="Genomic_DNA"/>
</dbReference>
<gene>
    <name evidence="1" type="ORF">MNBD_GAMMA25-1801</name>
</gene>
<name>A0A3B1AK70_9ZZZZ</name>
<sequence length="380" mass="41275">MKKQVWSLITGCALFVGVQPSTFALEDISFSGYMTIKGTYTDAVQTDGSTATGYARGYASKNVNFDTLGNHIGLQASAQVSENLEMTLVLQANGGAEEYSVTTEWAYASYTINDNYTVRLGRIKGPFFMVSEYQEVGYAYPWVTPPQEVYSTNPIDAIVGPDLVYQKGLGDWDLLLELYAGSGRHKATVQANVADNNPLVDKGDSVGFETNDMVGFNTTIGTQGISFRLGYFTTKVDAAGFGITDQTGSFGGVGMIVDWRNILIYSEYIVRDTQNTVAMNQAFPDQNAGYITLGYRLGNFTPYLTAANMDQGKDKSIYALQQSSYTLGLRYEAGPTAALKIEAKQVKTDDSGGLGAYGLFDDPVNNRKGNVLAASFDLIF</sequence>
<evidence type="ECO:0008006" key="2">
    <source>
        <dbReference type="Google" id="ProtNLM"/>
    </source>
</evidence>
<accession>A0A3B1AK70</accession>
<reference evidence="1" key="1">
    <citation type="submission" date="2018-06" db="EMBL/GenBank/DDBJ databases">
        <authorList>
            <person name="Zhirakovskaya E."/>
        </authorList>
    </citation>
    <scope>NUCLEOTIDE SEQUENCE</scope>
</reference>
<dbReference type="AlphaFoldDB" id="A0A3B1AK70"/>